<dbReference type="EMBL" id="BKCJ010489878">
    <property type="protein sequence ID" value="GFA79773.1"/>
    <property type="molecule type" value="Genomic_DNA"/>
</dbReference>
<name>A0A699KAV4_TANCI</name>
<proteinExistence type="predicted"/>
<sequence length="126" mass="14794">KLVDYWSDPDRMKQSYRNAVNKAKNKVTTHQGSKSFAQGRHEFVEMKAIQDESSAKTIPPMKDRGILDEVLKSINRYCTQEQFEDLKRQHALEIEEKRKAFESQQKVLKKFVNLFNRQQGTPSSQF</sequence>
<organism evidence="1">
    <name type="scientific">Tanacetum cinerariifolium</name>
    <name type="common">Dalmatian daisy</name>
    <name type="synonym">Chrysanthemum cinerariifolium</name>
    <dbReference type="NCBI Taxonomy" id="118510"/>
    <lineage>
        <taxon>Eukaryota</taxon>
        <taxon>Viridiplantae</taxon>
        <taxon>Streptophyta</taxon>
        <taxon>Embryophyta</taxon>
        <taxon>Tracheophyta</taxon>
        <taxon>Spermatophyta</taxon>
        <taxon>Magnoliopsida</taxon>
        <taxon>eudicotyledons</taxon>
        <taxon>Gunneridae</taxon>
        <taxon>Pentapetalae</taxon>
        <taxon>asterids</taxon>
        <taxon>campanulids</taxon>
        <taxon>Asterales</taxon>
        <taxon>Asteraceae</taxon>
        <taxon>Asteroideae</taxon>
        <taxon>Anthemideae</taxon>
        <taxon>Anthemidinae</taxon>
        <taxon>Tanacetum</taxon>
    </lineage>
</organism>
<reference evidence="1" key="1">
    <citation type="journal article" date="2019" name="Sci. Rep.">
        <title>Draft genome of Tanacetum cinerariifolium, the natural source of mosquito coil.</title>
        <authorList>
            <person name="Yamashiro T."/>
            <person name="Shiraishi A."/>
            <person name="Satake H."/>
            <person name="Nakayama K."/>
        </authorList>
    </citation>
    <scope>NUCLEOTIDE SEQUENCE</scope>
</reference>
<protein>
    <submittedName>
        <fullName evidence="1">Uncharacterized protein</fullName>
    </submittedName>
</protein>
<gene>
    <name evidence="1" type="ORF">Tci_651745</name>
</gene>
<feature type="non-terminal residue" evidence="1">
    <location>
        <position position="1"/>
    </location>
</feature>
<comment type="caution">
    <text evidence="1">The sequence shown here is derived from an EMBL/GenBank/DDBJ whole genome shotgun (WGS) entry which is preliminary data.</text>
</comment>
<dbReference type="AlphaFoldDB" id="A0A699KAV4"/>
<accession>A0A699KAV4</accession>
<evidence type="ECO:0000313" key="1">
    <source>
        <dbReference type="EMBL" id="GFA79773.1"/>
    </source>
</evidence>